<feature type="transmembrane region" description="Helical" evidence="7">
    <location>
        <begin position="158"/>
        <end position="179"/>
    </location>
</feature>
<keyword evidence="3" id="KW-1003">Cell membrane</keyword>
<reference evidence="8 9" key="1">
    <citation type="journal article" date="2015" name="Nature">
        <title>rRNA introns, odd ribosomes, and small enigmatic genomes across a large radiation of phyla.</title>
        <authorList>
            <person name="Brown C.T."/>
            <person name="Hug L.A."/>
            <person name="Thomas B.C."/>
            <person name="Sharon I."/>
            <person name="Castelle C.J."/>
            <person name="Singh A."/>
            <person name="Wilkins M.J."/>
            <person name="Williams K.H."/>
            <person name="Banfield J.F."/>
        </authorList>
    </citation>
    <scope>NUCLEOTIDE SEQUENCE [LARGE SCALE GENOMIC DNA]</scope>
</reference>
<proteinExistence type="inferred from homology"/>
<feature type="transmembrane region" description="Helical" evidence="7">
    <location>
        <begin position="330"/>
        <end position="348"/>
    </location>
</feature>
<name>A0A0G0IRG3_9BACT</name>
<keyword evidence="4 7" id="KW-0812">Transmembrane</keyword>
<keyword evidence="5 7" id="KW-1133">Transmembrane helix</keyword>
<dbReference type="EMBL" id="LBSX01000024">
    <property type="protein sequence ID" value="KKQ26769.1"/>
    <property type="molecule type" value="Genomic_DNA"/>
</dbReference>
<accession>A0A0G0IRG3</accession>
<feature type="transmembrane region" description="Helical" evidence="7">
    <location>
        <begin position="298"/>
        <end position="318"/>
    </location>
</feature>
<dbReference type="InterPro" id="IPR050833">
    <property type="entry name" value="Poly_Biosynth_Transport"/>
</dbReference>
<feature type="transmembrane region" description="Helical" evidence="7">
    <location>
        <begin position="254"/>
        <end position="278"/>
    </location>
</feature>
<feature type="transmembrane region" description="Helical" evidence="7">
    <location>
        <begin position="125"/>
        <end position="146"/>
    </location>
</feature>
<feature type="transmembrane region" description="Helical" evidence="7">
    <location>
        <begin position="227"/>
        <end position="248"/>
    </location>
</feature>
<feature type="transmembrane region" description="Helical" evidence="7">
    <location>
        <begin position="423"/>
        <end position="443"/>
    </location>
</feature>
<evidence type="ECO:0000256" key="6">
    <source>
        <dbReference type="ARBA" id="ARBA00023136"/>
    </source>
</evidence>
<comment type="caution">
    <text evidence="8">The sequence shown here is derived from an EMBL/GenBank/DDBJ whole genome shotgun (WGS) entry which is preliminary data.</text>
</comment>
<sequence length="491" mass="54324">MIEKIRKIFTNTSLKSRVLKGGFWLGLGGSFEYGLRFLRNIILARILAPEAFGLMAIILAVNAALESFTQIGIKEAIIQSPDGEEDSYLNGAWWLSFVRAIGLFAIAMLSVPFIASFYNVPQNTIMFRISFFTILFNGTLSARAYIAQKKMDYKPWVIISSGGGTIGILAAIGLSLWLHSVWALVIGYVLEAAARCFISFIVCPFLPRLQFRKEHSQALITFSRGMFGLPILLFVFTQADIFVVGKLLSKKELGLYSMALSLAQLPIFLVSTIINPILMPVFSEKQHDKDWINRTLMLSTRIIVLAGTPVACFMALYGRNLLTIIYGHEYVSVAIPFAILLGSTILRAASNPIANVYLAVGQPQLQRYFTGIRAVLMTLMIYPAVKLFGLTGAASAGLIAMIFGYIVQIVRVQAVTNLDTVKYGMIFLHGLLLSLLVIIVWSVAHQTASAPLHDILIGLISCVALYGIVGVVTRRFKQHVCLTRLQWRLRG</sequence>
<evidence type="ECO:0000256" key="1">
    <source>
        <dbReference type="ARBA" id="ARBA00004651"/>
    </source>
</evidence>
<dbReference type="STRING" id="1619046.US42_C0024G0003"/>
<dbReference type="PANTHER" id="PTHR30250">
    <property type="entry name" value="PST FAMILY PREDICTED COLANIC ACID TRANSPORTER"/>
    <property type="match status" value="1"/>
</dbReference>
<evidence type="ECO:0000313" key="9">
    <source>
        <dbReference type="Proteomes" id="UP000034849"/>
    </source>
</evidence>
<dbReference type="GO" id="GO:0005886">
    <property type="term" value="C:plasma membrane"/>
    <property type="evidence" value="ECO:0007669"/>
    <property type="project" value="UniProtKB-SubCell"/>
</dbReference>
<gene>
    <name evidence="8" type="ORF">US42_C0024G0003</name>
</gene>
<dbReference type="PATRIC" id="fig|1619046.3.peg.1040"/>
<dbReference type="CDD" id="cd13127">
    <property type="entry name" value="MATE_tuaB_like"/>
    <property type="match status" value="1"/>
</dbReference>
<evidence type="ECO:0000256" key="2">
    <source>
        <dbReference type="ARBA" id="ARBA00007430"/>
    </source>
</evidence>
<dbReference type="Pfam" id="PF13440">
    <property type="entry name" value="Polysacc_synt_3"/>
    <property type="match status" value="1"/>
</dbReference>
<feature type="transmembrane region" description="Helical" evidence="7">
    <location>
        <begin position="455"/>
        <end position="473"/>
    </location>
</feature>
<keyword evidence="6 7" id="KW-0472">Membrane</keyword>
<evidence type="ECO:0000313" key="8">
    <source>
        <dbReference type="EMBL" id="KKQ26769.1"/>
    </source>
</evidence>
<dbReference type="PANTHER" id="PTHR30250:SF10">
    <property type="entry name" value="LIPOPOLYSACCHARIDE BIOSYNTHESIS PROTEIN WZXC"/>
    <property type="match status" value="1"/>
</dbReference>
<feature type="transmembrane region" description="Helical" evidence="7">
    <location>
        <begin position="44"/>
        <end position="65"/>
    </location>
</feature>
<evidence type="ECO:0000256" key="4">
    <source>
        <dbReference type="ARBA" id="ARBA00022692"/>
    </source>
</evidence>
<feature type="transmembrane region" description="Helical" evidence="7">
    <location>
        <begin position="185"/>
        <end position="206"/>
    </location>
</feature>
<organism evidence="8 9">
    <name type="scientific">Candidatus Magasanikbacteria bacterium GW2011_GWC2_37_14</name>
    <dbReference type="NCBI Taxonomy" id="1619046"/>
    <lineage>
        <taxon>Bacteria</taxon>
        <taxon>Candidatus Magasanikiibacteriota</taxon>
    </lineage>
</organism>
<evidence type="ECO:0000256" key="7">
    <source>
        <dbReference type="SAM" id="Phobius"/>
    </source>
</evidence>
<protein>
    <submittedName>
        <fullName evidence="8">Membrane protein involved in the export of O-antigen and teichoic acid</fullName>
    </submittedName>
</protein>
<dbReference type="AlphaFoldDB" id="A0A0G0IRG3"/>
<feature type="transmembrane region" description="Helical" evidence="7">
    <location>
        <begin position="391"/>
        <end position="411"/>
    </location>
</feature>
<feature type="transmembrane region" description="Helical" evidence="7">
    <location>
        <begin position="97"/>
        <end position="119"/>
    </location>
</feature>
<evidence type="ECO:0000256" key="3">
    <source>
        <dbReference type="ARBA" id="ARBA00022475"/>
    </source>
</evidence>
<evidence type="ECO:0000256" key="5">
    <source>
        <dbReference type="ARBA" id="ARBA00022989"/>
    </source>
</evidence>
<comment type="subcellular location">
    <subcellularLocation>
        <location evidence="1">Cell membrane</location>
        <topology evidence="1">Multi-pass membrane protein</topology>
    </subcellularLocation>
</comment>
<dbReference type="Proteomes" id="UP000034849">
    <property type="component" value="Unassembled WGS sequence"/>
</dbReference>
<comment type="similarity">
    <text evidence="2">Belongs to the polysaccharide synthase family.</text>
</comment>